<accession>A0A9D1S5R2</accession>
<evidence type="ECO:0000259" key="5">
    <source>
        <dbReference type="PROSITE" id="PS00716"/>
    </source>
</evidence>
<comment type="caution">
    <text evidence="6">The sequence shown here is derived from an EMBL/GenBank/DDBJ whole genome shotgun (WGS) entry which is preliminary data.</text>
</comment>
<organism evidence="6 7">
    <name type="scientific">Candidatus Avimonoglobus intestinipullorum</name>
    <dbReference type="NCBI Taxonomy" id="2840699"/>
    <lineage>
        <taxon>Bacteria</taxon>
        <taxon>Bacillati</taxon>
        <taxon>Bacillota</taxon>
        <taxon>Clostridia</taxon>
        <taxon>Eubacteriales</taxon>
        <taxon>Candidatus Avimonoglobus</taxon>
    </lineage>
</organism>
<dbReference type="InterPro" id="IPR013325">
    <property type="entry name" value="RNA_pol_sigma_r2"/>
</dbReference>
<keyword evidence="4" id="KW-0804">Transcription</keyword>
<dbReference type="Proteomes" id="UP000824111">
    <property type="component" value="Unassembled WGS sequence"/>
</dbReference>
<dbReference type="InterPro" id="IPR007630">
    <property type="entry name" value="RNA_pol_sigma70_r4"/>
</dbReference>
<dbReference type="EMBL" id="DVND01000072">
    <property type="protein sequence ID" value="HIU48274.1"/>
    <property type="molecule type" value="Genomic_DNA"/>
</dbReference>
<dbReference type="AlphaFoldDB" id="A0A9D1S5R2"/>
<dbReference type="PROSITE" id="PS00716">
    <property type="entry name" value="SIGMA70_2"/>
    <property type="match status" value="1"/>
</dbReference>
<dbReference type="GO" id="GO:0003677">
    <property type="term" value="F:DNA binding"/>
    <property type="evidence" value="ECO:0007669"/>
    <property type="project" value="UniProtKB-KW"/>
</dbReference>
<keyword evidence="2" id="KW-0731">Sigma factor</keyword>
<evidence type="ECO:0000313" key="6">
    <source>
        <dbReference type="EMBL" id="HIU48274.1"/>
    </source>
</evidence>
<dbReference type="GO" id="GO:0016987">
    <property type="term" value="F:sigma factor activity"/>
    <property type="evidence" value="ECO:0007669"/>
    <property type="project" value="UniProtKB-KW"/>
</dbReference>
<dbReference type="Pfam" id="PF04542">
    <property type="entry name" value="Sigma70_r2"/>
    <property type="match status" value="1"/>
</dbReference>
<dbReference type="Gene3D" id="1.20.140.160">
    <property type="match status" value="1"/>
</dbReference>
<evidence type="ECO:0000256" key="3">
    <source>
        <dbReference type="ARBA" id="ARBA00023125"/>
    </source>
</evidence>
<dbReference type="Gene3D" id="1.20.120.1810">
    <property type="match status" value="1"/>
</dbReference>
<dbReference type="InterPro" id="IPR014284">
    <property type="entry name" value="RNA_pol_sigma-70_dom"/>
</dbReference>
<evidence type="ECO:0000256" key="1">
    <source>
        <dbReference type="ARBA" id="ARBA00023015"/>
    </source>
</evidence>
<dbReference type="Pfam" id="PF04545">
    <property type="entry name" value="Sigma70_r4"/>
    <property type="match status" value="1"/>
</dbReference>
<protein>
    <submittedName>
        <fullName evidence="6">Sigma-70 family RNA polymerase sigma factor</fullName>
    </submittedName>
</protein>
<dbReference type="SUPFAM" id="SSF88946">
    <property type="entry name" value="Sigma2 domain of RNA polymerase sigma factors"/>
    <property type="match status" value="1"/>
</dbReference>
<dbReference type="InterPro" id="IPR013324">
    <property type="entry name" value="RNA_pol_sigma_r3/r4-like"/>
</dbReference>
<gene>
    <name evidence="6" type="ORF">IAB04_02810</name>
</gene>
<reference evidence="6" key="2">
    <citation type="journal article" date="2021" name="PeerJ">
        <title>Extensive microbial diversity within the chicken gut microbiome revealed by metagenomics and culture.</title>
        <authorList>
            <person name="Gilroy R."/>
            <person name="Ravi A."/>
            <person name="Getino M."/>
            <person name="Pursley I."/>
            <person name="Horton D.L."/>
            <person name="Alikhan N.F."/>
            <person name="Baker D."/>
            <person name="Gharbi K."/>
            <person name="Hall N."/>
            <person name="Watson M."/>
            <person name="Adriaenssens E.M."/>
            <person name="Foster-Nyarko E."/>
            <person name="Jarju S."/>
            <person name="Secka A."/>
            <person name="Antonio M."/>
            <person name="Oren A."/>
            <person name="Chaudhuri R.R."/>
            <person name="La Ragione R."/>
            <person name="Hildebrand F."/>
            <person name="Pallen M.J."/>
        </authorList>
    </citation>
    <scope>NUCLEOTIDE SEQUENCE</scope>
    <source>
        <strain evidence="6">ChiSjej4B22-9803</strain>
    </source>
</reference>
<dbReference type="PANTHER" id="PTHR30385">
    <property type="entry name" value="SIGMA FACTOR F FLAGELLAR"/>
    <property type="match status" value="1"/>
</dbReference>
<sequence length="247" mass="29078">MALARQTTRSREYELFSEYRRTGDKAIRDALVNQYLYIAEILSHRFINRGIDYDDIYQIACMGVLQAVERFDPDRGVHFPTFATPTVMGEIRRYFRDKGSFIKVPRKLYEVFYKAERVRRSKENGAASMGEISRILNIPEEVIAEAYDLGDTEFIKSLEYEAYADGALNLAQTLGCEDNQFMAIEDKDFISYCIQALKEKEVEFIKMRYVQEMSQTEIAQEWNVSQMYISRLEKKILKKLKMLYFRD</sequence>
<dbReference type="SUPFAM" id="SSF88659">
    <property type="entry name" value="Sigma3 and sigma4 domains of RNA polymerase sigma factors"/>
    <property type="match status" value="1"/>
</dbReference>
<name>A0A9D1S5R2_9FIRM</name>
<evidence type="ECO:0000256" key="4">
    <source>
        <dbReference type="ARBA" id="ARBA00023163"/>
    </source>
</evidence>
<evidence type="ECO:0000256" key="2">
    <source>
        <dbReference type="ARBA" id="ARBA00023082"/>
    </source>
</evidence>
<dbReference type="PANTHER" id="PTHR30385:SF4">
    <property type="entry name" value="RNA POLYMERASE SIGMA-E FACTOR"/>
    <property type="match status" value="1"/>
</dbReference>
<dbReference type="PRINTS" id="PR00046">
    <property type="entry name" value="SIGMA70FCT"/>
</dbReference>
<dbReference type="InterPro" id="IPR007627">
    <property type="entry name" value="RNA_pol_sigma70_r2"/>
</dbReference>
<dbReference type="GO" id="GO:0006352">
    <property type="term" value="P:DNA-templated transcription initiation"/>
    <property type="evidence" value="ECO:0007669"/>
    <property type="project" value="InterPro"/>
</dbReference>
<evidence type="ECO:0000313" key="7">
    <source>
        <dbReference type="Proteomes" id="UP000824111"/>
    </source>
</evidence>
<proteinExistence type="predicted"/>
<keyword evidence="3" id="KW-0238">DNA-binding</keyword>
<dbReference type="NCBIfam" id="TIGR02937">
    <property type="entry name" value="sigma70-ECF"/>
    <property type="match status" value="1"/>
</dbReference>
<keyword evidence="1" id="KW-0805">Transcription regulation</keyword>
<reference evidence="6" key="1">
    <citation type="submission" date="2020-10" db="EMBL/GenBank/DDBJ databases">
        <authorList>
            <person name="Gilroy R."/>
        </authorList>
    </citation>
    <scope>NUCLEOTIDE SEQUENCE</scope>
    <source>
        <strain evidence="6">ChiSjej4B22-9803</strain>
    </source>
</reference>
<dbReference type="InterPro" id="IPR000943">
    <property type="entry name" value="RNA_pol_sigma70"/>
</dbReference>
<feature type="domain" description="RNA polymerase sigma-70" evidence="5">
    <location>
        <begin position="214"/>
        <end position="240"/>
    </location>
</feature>